<evidence type="ECO:0000256" key="1">
    <source>
        <dbReference type="SAM" id="MobiDB-lite"/>
    </source>
</evidence>
<feature type="compositionally biased region" description="Basic and acidic residues" evidence="1">
    <location>
        <begin position="58"/>
        <end position="71"/>
    </location>
</feature>
<protein>
    <submittedName>
        <fullName evidence="2">Uncharacterized protein</fullName>
    </submittedName>
</protein>
<proteinExistence type="predicted"/>
<dbReference type="AlphaFoldDB" id="A0A3S5CLD0"/>
<dbReference type="Proteomes" id="UP000784294">
    <property type="component" value="Unassembled WGS sequence"/>
</dbReference>
<accession>A0A3S5CLD0</accession>
<name>A0A3S5CLD0_9PLAT</name>
<evidence type="ECO:0000313" key="3">
    <source>
        <dbReference type="Proteomes" id="UP000784294"/>
    </source>
</evidence>
<evidence type="ECO:0000313" key="2">
    <source>
        <dbReference type="EMBL" id="VEL30605.1"/>
    </source>
</evidence>
<organism evidence="2 3">
    <name type="scientific">Protopolystoma xenopodis</name>
    <dbReference type="NCBI Taxonomy" id="117903"/>
    <lineage>
        <taxon>Eukaryota</taxon>
        <taxon>Metazoa</taxon>
        <taxon>Spiralia</taxon>
        <taxon>Lophotrochozoa</taxon>
        <taxon>Platyhelminthes</taxon>
        <taxon>Monogenea</taxon>
        <taxon>Polyopisthocotylea</taxon>
        <taxon>Polystomatidea</taxon>
        <taxon>Polystomatidae</taxon>
        <taxon>Protopolystoma</taxon>
    </lineage>
</organism>
<sequence>MFNFEDAGGPDAQIGHSAVVTVGIRLNRSLAHRKATLRPFHRDIQTSSEWKGGIYENPPKRTNQEHAPDEL</sequence>
<reference evidence="2" key="1">
    <citation type="submission" date="2018-11" db="EMBL/GenBank/DDBJ databases">
        <authorList>
            <consortium name="Pathogen Informatics"/>
        </authorList>
    </citation>
    <scope>NUCLEOTIDE SEQUENCE</scope>
</reference>
<gene>
    <name evidence="2" type="ORF">PXEA_LOCUS24045</name>
</gene>
<keyword evidence="3" id="KW-1185">Reference proteome</keyword>
<feature type="region of interest" description="Disordered" evidence="1">
    <location>
        <begin position="39"/>
        <end position="71"/>
    </location>
</feature>
<dbReference type="EMBL" id="CAAALY010113633">
    <property type="protein sequence ID" value="VEL30605.1"/>
    <property type="molecule type" value="Genomic_DNA"/>
</dbReference>
<comment type="caution">
    <text evidence="2">The sequence shown here is derived from an EMBL/GenBank/DDBJ whole genome shotgun (WGS) entry which is preliminary data.</text>
</comment>